<reference evidence="1" key="2">
    <citation type="journal article" date="2015" name="Data Brief">
        <title>Shoot transcriptome of the giant reed, Arundo donax.</title>
        <authorList>
            <person name="Barrero R.A."/>
            <person name="Guerrero F.D."/>
            <person name="Moolhuijzen P."/>
            <person name="Goolsby J.A."/>
            <person name="Tidwell J."/>
            <person name="Bellgard S.E."/>
            <person name="Bellgard M.I."/>
        </authorList>
    </citation>
    <scope>NUCLEOTIDE SEQUENCE</scope>
    <source>
        <tissue evidence="1">Shoot tissue taken approximately 20 cm above the soil surface</tissue>
    </source>
</reference>
<protein>
    <submittedName>
        <fullName evidence="1">Uncharacterized protein</fullName>
    </submittedName>
</protein>
<organism evidence="1">
    <name type="scientific">Arundo donax</name>
    <name type="common">Giant reed</name>
    <name type="synonym">Donax arundinaceus</name>
    <dbReference type="NCBI Taxonomy" id="35708"/>
    <lineage>
        <taxon>Eukaryota</taxon>
        <taxon>Viridiplantae</taxon>
        <taxon>Streptophyta</taxon>
        <taxon>Embryophyta</taxon>
        <taxon>Tracheophyta</taxon>
        <taxon>Spermatophyta</taxon>
        <taxon>Magnoliopsida</taxon>
        <taxon>Liliopsida</taxon>
        <taxon>Poales</taxon>
        <taxon>Poaceae</taxon>
        <taxon>PACMAD clade</taxon>
        <taxon>Arundinoideae</taxon>
        <taxon>Arundineae</taxon>
        <taxon>Arundo</taxon>
    </lineage>
</organism>
<dbReference type="AlphaFoldDB" id="A0A0A9FDY4"/>
<reference evidence="1" key="1">
    <citation type="submission" date="2014-09" db="EMBL/GenBank/DDBJ databases">
        <authorList>
            <person name="Magalhaes I.L.F."/>
            <person name="Oliveira U."/>
            <person name="Santos F.R."/>
            <person name="Vidigal T.H.D.A."/>
            <person name="Brescovit A.D."/>
            <person name="Santos A.J."/>
        </authorList>
    </citation>
    <scope>NUCLEOTIDE SEQUENCE</scope>
    <source>
        <tissue evidence="1">Shoot tissue taken approximately 20 cm above the soil surface</tissue>
    </source>
</reference>
<dbReference type="EMBL" id="GBRH01187349">
    <property type="protein sequence ID" value="JAE10547.1"/>
    <property type="molecule type" value="Transcribed_RNA"/>
</dbReference>
<name>A0A0A9FDY4_ARUDO</name>
<proteinExistence type="predicted"/>
<evidence type="ECO:0000313" key="1">
    <source>
        <dbReference type="EMBL" id="JAE10547.1"/>
    </source>
</evidence>
<accession>A0A0A9FDY4</accession>
<sequence length="36" mass="4184">MNRMINEDEQLLVHALQQMGFLSAKLKVTVLFHVQT</sequence>